<dbReference type="InterPro" id="IPR011006">
    <property type="entry name" value="CheY-like_superfamily"/>
</dbReference>
<dbReference type="InterPro" id="IPR001789">
    <property type="entry name" value="Sig_transdc_resp-reg_receiver"/>
</dbReference>
<dbReference type="Gene3D" id="2.30.30.40">
    <property type="entry name" value="SH3 Domains"/>
    <property type="match status" value="1"/>
</dbReference>
<dbReference type="Proteomes" id="UP000199227">
    <property type="component" value="Unassembled WGS sequence"/>
</dbReference>
<reference evidence="4 5" key="1">
    <citation type="submission" date="2016-10" db="EMBL/GenBank/DDBJ databases">
        <authorList>
            <person name="de Groot N.N."/>
        </authorList>
    </citation>
    <scope>NUCLEOTIDE SEQUENCE [LARGE SCALE GENOMIC DNA]</scope>
    <source>
        <strain evidence="4 5">EP1-55-1</strain>
    </source>
</reference>
<dbReference type="SMART" id="SM00260">
    <property type="entry name" value="CheW"/>
    <property type="match status" value="1"/>
</dbReference>
<dbReference type="GO" id="GO:0000160">
    <property type="term" value="P:phosphorelay signal transduction system"/>
    <property type="evidence" value="ECO:0007669"/>
    <property type="project" value="InterPro"/>
</dbReference>
<dbReference type="AlphaFoldDB" id="A0A1I5PHN4"/>
<organism evidence="4 5">
    <name type="scientific">Hydrogenimonas thermophila</name>
    <dbReference type="NCBI Taxonomy" id="223786"/>
    <lineage>
        <taxon>Bacteria</taxon>
        <taxon>Pseudomonadati</taxon>
        <taxon>Campylobacterota</taxon>
        <taxon>Epsilonproteobacteria</taxon>
        <taxon>Campylobacterales</taxon>
        <taxon>Hydrogenimonadaceae</taxon>
        <taxon>Hydrogenimonas</taxon>
    </lineage>
</organism>
<accession>A0A1I5PHN4</accession>
<dbReference type="PANTHER" id="PTHR47233">
    <property type="entry name" value="CHEMOTAXIS PROTEIN CHEV"/>
    <property type="match status" value="1"/>
</dbReference>
<keyword evidence="5" id="KW-1185">Reference proteome</keyword>
<evidence type="ECO:0000259" key="3">
    <source>
        <dbReference type="PROSITE" id="PS50851"/>
    </source>
</evidence>
<dbReference type="Pfam" id="PF00072">
    <property type="entry name" value="Response_reg"/>
    <property type="match status" value="1"/>
</dbReference>
<feature type="domain" description="Response regulatory" evidence="2">
    <location>
        <begin position="199"/>
        <end position="318"/>
    </location>
</feature>
<evidence type="ECO:0000313" key="4">
    <source>
        <dbReference type="EMBL" id="SFP33006.1"/>
    </source>
</evidence>
<dbReference type="SMART" id="SM00448">
    <property type="entry name" value="REC"/>
    <property type="match status" value="1"/>
</dbReference>
<dbReference type="SUPFAM" id="SSF50341">
    <property type="entry name" value="CheW-like"/>
    <property type="match status" value="1"/>
</dbReference>
<dbReference type="PANTHER" id="PTHR47233:SF3">
    <property type="entry name" value="CHEMOTAXIS PROTEIN CHEV"/>
    <property type="match status" value="1"/>
</dbReference>
<dbReference type="STRING" id="223786.SAMN05216234_11526"/>
<dbReference type="Pfam" id="PF01584">
    <property type="entry name" value="CheW"/>
    <property type="match status" value="1"/>
</dbReference>
<proteinExistence type="predicted"/>
<dbReference type="OrthoDB" id="5477257at2"/>
<feature type="domain" description="CheW-like" evidence="3">
    <location>
        <begin position="35"/>
        <end position="177"/>
    </location>
</feature>
<dbReference type="RefSeq" id="WP_092912245.1">
    <property type="nucleotide sequence ID" value="NZ_CP136592.1"/>
</dbReference>
<evidence type="ECO:0000256" key="1">
    <source>
        <dbReference type="PROSITE-ProRule" id="PRU00169"/>
    </source>
</evidence>
<dbReference type="CDD" id="cd17546">
    <property type="entry name" value="REC_hyHK_CKI1_RcsC-like"/>
    <property type="match status" value="1"/>
</dbReference>
<dbReference type="InterPro" id="IPR002545">
    <property type="entry name" value="CheW-lke_dom"/>
</dbReference>
<evidence type="ECO:0000313" key="5">
    <source>
        <dbReference type="Proteomes" id="UP000199227"/>
    </source>
</evidence>
<dbReference type="Gene3D" id="3.40.50.2300">
    <property type="match status" value="1"/>
</dbReference>
<dbReference type="Gene3D" id="2.40.50.180">
    <property type="entry name" value="CheA-289, Domain 4"/>
    <property type="match status" value="1"/>
</dbReference>
<feature type="modified residue" description="4-aspartylphosphate" evidence="1">
    <location>
        <position position="251"/>
    </location>
</feature>
<name>A0A1I5PHN4_9BACT</name>
<dbReference type="PROSITE" id="PS50851">
    <property type="entry name" value="CHEW"/>
    <property type="match status" value="1"/>
</dbReference>
<sequence>MIDRSNISKHDDKTLNKYEVDDELIRLVTSNADITSQYVIFQNGKDEYYAINVAKVEELVVYKDLFKVDTSDPDGLIEGTAKIRDEMMNIVNFDNWLGLEKLAKDEYELAIVCNYAGAKVAMVIKSVYGVINIEPSQMFDDSIKDEKVSYITDLKINGKEVLCKVFNSDLFIRDILPKIFEDQDEILAKSLVLQNIEKKVLIAEDSNLIQKMIEKLLNNMQIEYEAYANGKLLFEALQHCDIDKIGLILTDIEMPVMGGMELIRKCKSDEKLQNIPIVVNTNMANKAIIQSCEKLGAKEVLEKLDLEAIKKVILKYARD</sequence>
<dbReference type="PROSITE" id="PS50110">
    <property type="entry name" value="RESPONSE_REGULATORY"/>
    <property type="match status" value="1"/>
</dbReference>
<keyword evidence="1" id="KW-0597">Phosphoprotein</keyword>
<gene>
    <name evidence="4" type="ORF">SAMN05216234_11526</name>
</gene>
<dbReference type="GO" id="GO:0006935">
    <property type="term" value="P:chemotaxis"/>
    <property type="evidence" value="ECO:0007669"/>
    <property type="project" value="InterPro"/>
</dbReference>
<evidence type="ECO:0000259" key="2">
    <source>
        <dbReference type="PROSITE" id="PS50110"/>
    </source>
</evidence>
<dbReference type="SUPFAM" id="SSF52172">
    <property type="entry name" value="CheY-like"/>
    <property type="match status" value="1"/>
</dbReference>
<dbReference type="EMBL" id="FOXB01000015">
    <property type="protein sequence ID" value="SFP33006.1"/>
    <property type="molecule type" value="Genomic_DNA"/>
</dbReference>
<protein>
    <submittedName>
        <fullName evidence="4">Two-component system, chemotaxis family, response regulator CheV</fullName>
    </submittedName>
</protein>
<dbReference type="InterPro" id="IPR036061">
    <property type="entry name" value="CheW-like_dom_sf"/>
</dbReference>